<proteinExistence type="predicted"/>
<dbReference type="Pfam" id="PF01068">
    <property type="entry name" value="DNA_ligase_A_M"/>
    <property type="match status" value="1"/>
</dbReference>
<gene>
    <name evidence="15" type="ORF">Q9295_12775</name>
</gene>
<organism evidence="15 16">
    <name type="scientific">Pseudogemmobacter lacusdianii</name>
    <dbReference type="NCBI Taxonomy" id="3069608"/>
    <lineage>
        <taxon>Bacteria</taxon>
        <taxon>Pseudomonadati</taxon>
        <taxon>Pseudomonadota</taxon>
        <taxon>Alphaproteobacteria</taxon>
        <taxon>Rhodobacterales</taxon>
        <taxon>Paracoccaceae</taxon>
        <taxon>Pseudogemmobacter</taxon>
    </lineage>
</organism>
<dbReference type="CDD" id="cd07972">
    <property type="entry name" value="OBF_DNA_ligase_Arch_LigB"/>
    <property type="match status" value="1"/>
</dbReference>
<dbReference type="GO" id="GO:0003910">
    <property type="term" value="F:DNA ligase (ATP) activity"/>
    <property type="evidence" value="ECO:0007669"/>
    <property type="project" value="UniProtKB-EC"/>
</dbReference>
<keyword evidence="9" id="KW-0460">Magnesium</keyword>
<keyword evidence="3" id="KW-0132">Cell division</keyword>
<dbReference type="InterPro" id="IPR026333">
    <property type="entry name" value="ATP_dep_DNA_lig_pp_1105_fam"/>
</dbReference>
<evidence type="ECO:0000256" key="2">
    <source>
        <dbReference type="ARBA" id="ARBA00022598"/>
    </source>
</evidence>
<dbReference type="InterPro" id="IPR036599">
    <property type="entry name" value="DNA_ligase_N_sf"/>
</dbReference>
<dbReference type="EC" id="6.5.1.1" evidence="1"/>
<evidence type="ECO:0000256" key="1">
    <source>
        <dbReference type="ARBA" id="ARBA00012727"/>
    </source>
</evidence>
<dbReference type="Proteomes" id="UP001239680">
    <property type="component" value="Unassembled WGS sequence"/>
</dbReference>
<dbReference type="PANTHER" id="PTHR45674:SF13">
    <property type="entry name" value="DNA LIGASE-RELATED"/>
    <property type="match status" value="1"/>
</dbReference>
<keyword evidence="16" id="KW-1185">Reference proteome</keyword>
<evidence type="ECO:0000256" key="3">
    <source>
        <dbReference type="ARBA" id="ARBA00022618"/>
    </source>
</evidence>
<evidence type="ECO:0000256" key="11">
    <source>
        <dbReference type="ARBA" id="ARBA00023204"/>
    </source>
</evidence>
<keyword evidence="5" id="KW-0479">Metal-binding</keyword>
<accession>A0ABU0W0F9</accession>
<keyword evidence="12" id="KW-0131">Cell cycle</keyword>
<dbReference type="Pfam" id="PF04679">
    <property type="entry name" value="DNA_ligase_A_C"/>
    <property type="match status" value="1"/>
</dbReference>
<dbReference type="SUPFAM" id="SSF50249">
    <property type="entry name" value="Nucleic acid-binding proteins"/>
    <property type="match status" value="1"/>
</dbReference>
<keyword evidence="8" id="KW-0067">ATP-binding</keyword>
<dbReference type="InterPro" id="IPR012310">
    <property type="entry name" value="DNA_ligase_ATP-dep_cent"/>
</dbReference>
<reference evidence="15 16" key="1">
    <citation type="submission" date="2023-08" db="EMBL/GenBank/DDBJ databases">
        <title>Characterization of two Paracoccaceae strains isolated from Phycosphere and proposal of Xinfangfangia lacusdiani sp. nov.</title>
        <authorList>
            <person name="Deng Y."/>
            <person name="Zhang Y.Q."/>
        </authorList>
    </citation>
    <scope>NUCLEOTIDE SEQUENCE [LARGE SCALE GENOMIC DNA]</scope>
    <source>
        <strain evidence="15 16">CPCC 101601</strain>
    </source>
</reference>
<evidence type="ECO:0000259" key="14">
    <source>
        <dbReference type="PROSITE" id="PS50160"/>
    </source>
</evidence>
<evidence type="ECO:0000256" key="9">
    <source>
        <dbReference type="ARBA" id="ARBA00022842"/>
    </source>
</evidence>
<keyword evidence="6" id="KW-0547">Nucleotide-binding</keyword>
<dbReference type="InterPro" id="IPR012309">
    <property type="entry name" value="DNA_ligase_ATP-dep_C"/>
</dbReference>
<dbReference type="PANTHER" id="PTHR45674">
    <property type="entry name" value="DNA LIGASE 1/3 FAMILY MEMBER"/>
    <property type="match status" value="1"/>
</dbReference>
<dbReference type="Gene3D" id="3.30.470.30">
    <property type="entry name" value="DNA ligase/mRNA capping enzyme"/>
    <property type="match status" value="1"/>
</dbReference>
<evidence type="ECO:0000313" key="15">
    <source>
        <dbReference type="EMBL" id="MDQ2067243.1"/>
    </source>
</evidence>
<comment type="caution">
    <text evidence="15">The sequence shown here is derived from an EMBL/GenBank/DDBJ whole genome shotgun (WGS) entry which is preliminary data.</text>
</comment>
<dbReference type="PROSITE" id="PS00697">
    <property type="entry name" value="DNA_LIGASE_A1"/>
    <property type="match status" value="1"/>
</dbReference>
<dbReference type="CDD" id="cd07897">
    <property type="entry name" value="Adenylation_DNA_ligase_Bac1"/>
    <property type="match status" value="1"/>
</dbReference>
<evidence type="ECO:0000256" key="12">
    <source>
        <dbReference type="ARBA" id="ARBA00023306"/>
    </source>
</evidence>
<protein>
    <recommendedName>
        <fullName evidence="1">DNA ligase (ATP)</fullName>
        <ecNumber evidence="1">6.5.1.1</ecNumber>
    </recommendedName>
</protein>
<keyword evidence="4" id="KW-0235">DNA replication</keyword>
<evidence type="ECO:0000256" key="5">
    <source>
        <dbReference type="ARBA" id="ARBA00022723"/>
    </source>
</evidence>
<dbReference type="NCBIfam" id="NF006701">
    <property type="entry name" value="PRK09247.1"/>
    <property type="match status" value="1"/>
</dbReference>
<dbReference type="InterPro" id="IPR016059">
    <property type="entry name" value="DNA_ligase_ATP-dep_CS"/>
</dbReference>
<dbReference type="InterPro" id="IPR050191">
    <property type="entry name" value="ATP-dep_DNA_ligase"/>
</dbReference>
<evidence type="ECO:0000313" key="16">
    <source>
        <dbReference type="Proteomes" id="UP001239680"/>
    </source>
</evidence>
<feature type="domain" description="ATP-dependent DNA ligase family profile" evidence="14">
    <location>
        <begin position="297"/>
        <end position="425"/>
    </location>
</feature>
<dbReference type="Gene3D" id="1.10.3260.10">
    <property type="entry name" value="DNA ligase, ATP-dependent, N-terminal domain"/>
    <property type="match status" value="1"/>
</dbReference>
<evidence type="ECO:0000256" key="4">
    <source>
        <dbReference type="ARBA" id="ARBA00022705"/>
    </source>
</evidence>
<keyword evidence="10" id="KW-0233">DNA recombination</keyword>
<dbReference type="InterPro" id="IPR012340">
    <property type="entry name" value="NA-bd_OB-fold"/>
</dbReference>
<dbReference type="PROSITE" id="PS50160">
    <property type="entry name" value="DNA_LIGASE_A3"/>
    <property type="match status" value="1"/>
</dbReference>
<evidence type="ECO:0000256" key="8">
    <source>
        <dbReference type="ARBA" id="ARBA00022840"/>
    </source>
</evidence>
<keyword evidence="2 15" id="KW-0436">Ligase</keyword>
<evidence type="ECO:0000256" key="10">
    <source>
        <dbReference type="ARBA" id="ARBA00023172"/>
    </source>
</evidence>
<dbReference type="RefSeq" id="WP_306680946.1">
    <property type="nucleotide sequence ID" value="NZ_JAVDBT010000012.1"/>
</dbReference>
<dbReference type="SUPFAM" id="SSF56091">
    <property type="entry name" value="DNA ligase/mRNA capping enzyme, catalytic domain"/>
    <property type="match status" value="1"/>
</dbReference>
<sequence length="524" mass="58185">MKAFANLLERLAFTAGRNAKLTILAHYFRDTPDPDRGWALAALTGTLELRQVSPSLLRRLTGERVDAELLALSYDFVGDLAETIALIWPEPEGALADVPLREAVALLQSTGKLALPGAIATVLDQMHPPERLAFLKLATGNLRVGVSARLARVALAALGSRPVEEIEEIWHGLVPPFQPLFDWLSGGARPEAAALAPFRPVMLSTPVTPEDLQALTPEDYFAEWKWDGIRVQAVAEGGERRLYSRTGEDIGRAFPDLLDALDFEGSLDGELLVRRGDQVASFADLQKRLGRKVISKAMLQSHPAALRAYDVLTWQGEDLRSLPLSDRRARLEDLPLRSPRIDVSPLLRFTTWEELAALRAAPPSAVIEGVMLKRRDSPYLAGRLRGPWFKWKRDPMLVDAVLLYAQSGHGKRSGFYSDFTFGVWDGADLVPVGKAYFGFTDQELQELDRFVRKNTVQRFGPVRQLAPLLVVEVAFEGLNRSSRHRSGVAMRFPRISRIRWDKPAAEADQLQSLIAMLPPAEVEG</sequence>
<evidence type="ECO:0000256" key="6">
    <source>
        <dbReference type="ARBA" id="ARBA00022741"/>
    </source>
</evidence>
<comment type="catalytic activity">
    <reaction evidence="13">
        <text>ATP + (deoxyribonucleotide)n-3'-hydroxyl + 5'-phospho-(deoxyribonucleotide)m = (deoxyribonucleotide)n+m + AMP + diphosphate.</text>
        <dbReference type="EC" id="6.5.1.1"/>
    </reaction>
</comment>
<name>A0ABU0W0F9_9RHOB</name>
<dbReference type="NCBIfam" id="TIGR04120">
    <property type="entry name" value="DNA_lig_bact"/>
    <property type="match status" value="1"/>
</dbReference>
<evidence type="ECO:0000256" key="13">
    <source>
        <dbReference type="ARBA" id="ARBA00034003"/>
    </source>
</evidence>
<dbReference type="Gene3D" id="2.40.50.140">
    <property type="entry name" value="Nucleic acid-binding proteins"/>
    <property type="match status" value="1"/>
</dbReference>
<keyword evidence="7" id="KW-0227">DNA damage</keyword>
<dbReference type="EMBL" id="JAVDBT010000012">
    <property type="protein sequence ID" value="MDQ2067243.1"/>
    <property type="molecule type" value="Genomic_DNA"/>
</dbReference>
<keyword evidence="11" id="KW-0234">DNA repair</keyword>
<evidence type="ECO:0000256" key="7">
    <source>
        <dbReference type="ARBA" id="ARBA00022763"/>
    </source>
</evidence>